<evidence type="ECO:0000313" key="1">
    <source>
        <dbReference type="EMBL" id="RCW38661.1"/>
    </source>
</evidence>
<proteinExistence type="predicted"/>
<dbReference type="Proteomes" id="UP000252733">
    <property type="component" value="Unassembled WGS sequence"/>
</dbReference>
<organism evidence="1 2">
    <name type="scientific">Marinilabilia salmonicolor</name>
    <dbReference type="NCBI Taxonomy" id="989"/>
    <lineage>
        <taxon>Bacteria</taxon>
        <taxon>Pseudomonadati</taxon>
        <taxon>Bacteroidota</taxon>
        <taxon>Bacteroidia</taxon>
        <taxon>Marinilabiliales</taxon>
        <taxon>Marinilabiliaceae</taxon>
        <taxon>Marinilabilia</taxon>
    </lineage>
</organism>
<protein>
    <recommendedName>
        <fullName evidence="3">Phage protein</fullName>
    </recommendedName>
</protein>
<evidence type="ECO:0008006" key="3">
    <source>
        <dbReference type="Google" id="ProtNLM"/>
    </source>
</evidence>
<name>A0A368VI31_9BACT</name>
<gene>
    <name evidence="1" type="ORF">DFO77_103131</name>
</gene>
<dbReference type="AlphaFoldDB" id="A0A368VI31"/>
<accession>A0A368VI31</accession>
<sequence>MCKSGVSPDYFLDSMTLQELDLFVESYTEDFKQEQERLRLLGWWIISVNSTKKVKLTDVIKFSWDNEKEPDNNLMTEDRFNELKDKYKNALNKR</sequence>
<evidence type="ECO:0000313" key="2">
    <source>
        <dbReference type="Proteomes" id="UP000252733"/>
    </source>
</evidence>
<dbReference type="EMBL" id="QPIZ01000003">
    <property type="protein sequence ID" value="RCW38661.1"/>
    <property type="molecule type" value="Genomic_DNA"/>
</dbReference>
<keyword evidence="2" id="KW-1185">Reference proteome</keyword>
<reference evidence="1 2" key="1">
    <citation type="submission" date="2018-07" db="EMBL/GenBank/DDBJ databases">
        <title>Freshwater and sediment microbial communities from various areas in North America, analyzing microbe dynamics in response to fracking.</title>
        <authorList>
            <person name="Lamendella R."/>
        </authorList>
    </citation>
    <scope>NUCLEOTIDE SEQUENCE [LARGE SCALE GENOMIC DNA]</scope>
    <source>
        <strain evidence="1 2">160A</strain>
    </source>
</reference>
<comment type="caution">
    <text evidence="1">The sequence shown here is derived from an EMBL/GenBank/DDBJ whole genome shotgun (WGS) entry which is preliminary data.</text>
</comment>